<dbReference type="Proteomes" id="UP001207468">
    <property type="component" value="Unassembled WGS sequence"/>
</dbReference>
<reference evidence="1" key="1">
    <citation type="submission" date="2021-03" db="EMBL/GenBank/DDBJ databases">
        <title>Evolutionary priming and transition to the ectomycorrhizal habit in an iconic lineage of mushroom-forming fungi: is preadaptation a requirement?</title>
        <authorList>
            <consortium name="DOE Joint Genome Institute"/>
            <person name="Looney B.P."/>
            <person name="Miyauchi S."/>
            <person name="Morin E."/>
            <person name="Drula E."/>
            <person name="Courty P.E."/>
            <person name="Chicoki N."/>
            <person name="Fauchery L."/>
            <person name="Kohler A."/>
            <person name="Kuo A."/>
            <person name="LaButti K."/>
            <person name="Pangilinan J."/>
            <person name="Lipzen A."/>
            <person name="Riley R."/>
            <person name="Andreopoulos W."/>
            <person name="He G."/>
            <person name="Johnson J."/>
            <person name="Barry K.W."/>
            <person name="Grigoriev I.V."/>
            <person name="Nagy L."/>
            <person name="Hibbett D."/>
            <person name="Henrissat B."/>
            <person name="Matheny P.B."/>
            <person name="Labbe J."/>
            <person name="Martin A.F."/>
        </authorList>
    </citation>
    <scope>NUCLEOTIDE SEQUENCE</scope>
    <source>
        <strain evidence="1">BPL698</strain>
    </source>
</reference>
<dbReference type="EMBL" id="JAGFNK010000008">
    <property type="protein sequence ID" value="KAI9512589.1"/>
    <property type="molecule type" value="Genomic_DNA"/>
</dbReference>
<comment type="caution">
    <text evidence="1">The sequence shown here is derived from an EMBL/GenBank/DDBJ whole genome shotgun (WGS) entry which is preliminary data.</text>
</comment>
<proteinExistence type="predicted"/>
<evidence type="ECO:0000313" key="2">
    <source>
        <dbReference type="Proteomes" id="UP001207468"/>
    </source>
</evidence>
<keyword evidence="2" id="KW-1185">Reference proteome</keyword>
<organism evidence="1 2">
    <name type="scientific">Russula earlei</name>
    <dbReference type="NCBI Taxonomy" id="71964"/>
    <lineage>
        <taxon>Eukaryota</taxon>
        <taxon>Fungi</taxon>
        <taxon>Dikarya</taxon>
        <taxon>Basidiomycota</taxon>
        <taxon>Agaricomycotina</taxon>
        <taxon>Agaricomycetes</taxon>
        <taxon>Russulales</taxon>
        <taxon>Russulaceae</taxon>
        <taxon>Russula</taxon>
    </lineage>
</organism>
<evidence type="ECO:0000313" key="1">
    <source>
        <dbReference type="EMBL" id="KAI9512589.1"/>
    </source>
</evidence>
<accession>A0ACC0UND3</accession>
<name>A0ACC0UND3_9AGAM</name>
<protein>
    <submittedName>
        <fullName evidence="1">DENN domain-containing protein</fullName>
    </submittedName>
</protein>
<sequence length="1307" mass="141770">MQSRRVETSASTGISRSGVPLPATTVNGALVNSPISRTLSPPTVIHPQSSLTRPSRLALSSEAHKSSTAVDTKDDTGDLDLADELDYISVTALSPVGHQLVRSDKASRVLGVQHRRSMEPIPAAARTSLVSTRSAREVPSIQTFTPTLPLTSLYVVSGLPKAPHTWTLADPDSVIGLTHSEGAVGRWWRAEVLGSTVSPGAGGGKKKRKVKGDTEILKGAGALTRQDVGKMLSKALKASPLSFTREVEIIASTLQPASTVHTFSFTLPTPSTPLAPPSSTGLLRTSVLSASPSDRPLSNVTSLFPYHDPFSQARPSSSVLGPPSLFPPASGSTSGIDQLGQAGNGNSPDAPGSTITYHGVCLTVWSHADAERSAAIRRTLEAGRSRKESAQSLVAARLKGLRAEAQDPTIQARRNHKRSGRGPWVSGGGVTDGETDMDAETDGGISESDYDVGSVGHSHNPGESTLFLPGDAVFWLPYALTLVSRHPIYDLMRDYLTLSWARFSKDVQSHTLQISKILSHPAPRAGDLIKLDASATAKSDAASTSGPDTSLEVIARFPGGLDFGRGLVDINFTMWPLFKALNIDNILTICEIALAPTGRILLFSRYPAMLGIAVSTIKYLVELRGWNGVALQAVHSRDAKIYIDDPGPWILGLATEARYSVRPPSEVCICDLDINYLVCVYPPSGVVSIKQQREKYRQRLLSAFDSHYHPDHSVPSEFKEAFPAGRFRPLCKIQAKRGGSSTVVADTIKPPSWWHSTRIIQAFDAVLQDKMKKPSLFKRISSLGVVKRPPQLSAAEQLVQLSIRKRATAFVDARDDLETKIGRLSRRLNFLMTESDLWRDKFVTFEQYAEKLSLEANELRSKINKEQRETKRLSGLVTMTTVEKTKLQNQLKETEAAHREALIELQKMRETMEIMEQERAEMVAEVEAQIEKALASMAVDIDDSDEYDSRPASRASSRPSSRLSRPNSRTSRSRRASDAGMRKQLRSFGTESTLVDAADMLREEAQVKLELAKEDVIEEEDEAPPSPTKKKRFSASDADGQHDGMTAVDEGISERSDRIAQKVLQIQQKLESALAADRERQWKAPSSPSSESETTEGRRVLSRPRSRKASGVAMRVKGPRKRGDTVTSSRTNVSHPDSIDTARGQTSPKVEGARTPTRAEAPSKNNDKRDDADPPPVPVPTASRDAPIPEAAGTGTDQPETPETPVPPTPALTPALTGTTDDSDTDFQSAYSSTPSPRDSLHSDFDHRLGPAGDALPRTEDKQIRGTLEPGIVRERVSSVLTAVVHPSPTFSDDTVVSSHGSTITSR</sequence>
<gene>
    <name evidence="1" type="ORF">F5148DRAFT_973303</name>
</gene>